<protein>
    <submittedName>
        <fullName evidence="2">Uncharacterized protein</fullName>
    </submittedName>
</protein>
<evidence type="ECO:0000313" key="3">
    <source>
        <dbReference type="Proteomes" id="UP001521222"/>
    </source>
</evidence>
<reference evidence="2 3" key="1">
    <citation type="submission" date="2024-02" db="EMBL/GenBank/DDBJ databases">
        <title>De novo assembly and annotation of 12 fungi associated with fruit tree decline syndrome in Ontario, Canada.</title>
        <authorList>
            <person name="Sulman M."/>
            <person name="Ellouze W."/>
            <person name="Ilyukhin E."/>
        </authorList>
    </citation>
    <scope>NUCLEOTIDE SEQUENCE [LARGE SCALE GENOMIC DNA]</scope>
    <source>
        <strain evidence="2 3">M97-236</strain>
    </source>
</reference>
<sequence length="739" mass="80976">MASISADAARPAQKQQARRQLSRIVPAIPHRLSRPVPAARPITPEKSHKGPVTQQKPKPKQKQEQEQELEAQVQQPAVEEEKVEEQSAEAVQTPLTPESKASVKKPEAEVEAPVRADSPAKSEDDEVKQVAEPQGECTNFYQSQHLAAWPLTHDTTVPASNDEPTRVHDAPPRAEIESKPLINGVHRKELPPPFYPANMSGMHTPVAESHDNAFHAPRPRVDGAMGSIVQDSPAQPATPHGYEAAGHGHRQSVPRIPPGFAPPDFTPSFFPGHSHHPSDAGAPWLYPPYSMPPPPEPMYANGGEFQSPPFTAGLSGYPDPYQAHVSPEDPHFATNGITTAHSQSPSRSQFGEPLPVTDRVDVQHAQPQQNGVVPRSEEMSESPFELASYLSTQFGNPEFADFVLQVRSPEFQYISIPVHGIVVARSLVVSNAIRRSIPPAHRSRDARRLVDVLTTNSFIATESIQEAIKVLYGAPLLSMQAFLYGLAHHTPDVPHPQVSKDARRRMDQLLSYIAAGSVLQIPSMQARGVEIAKALLRWDTVEQVLHYGLRAAKSTTRSTADGQDVHDPFAAELLNSATDFIAYNFPNDFNLYRIAPELRDDPRLPNLAEARAPTHNPRLSKIRFGDAPADDDSQTSPIARTLSSVLLSLPLPLLDRLFNHRATANQIGWTGAAKVLHDVVDERETRRQKAVRGQLQLDGAAQSALMDNLYVEEHVEHVGSSPLHPSGYTISANRANGQA</sequence>
<name>A0ABR3RR28_9PLEO</name>
<feature type="compositionally biased region" description="Basic and acidic residues" evidence="1">
    <location>
        <begin position="104"/>
        <end position="122"/>
    </location>
</feature>
<evidence type="ECO:0000313" key="2">
    <source>
        <dbReference type="EMBL" id="KAL1606893.1"/>
    </source>
</evidence>
<comment type="caution">
    <text evidence="2">The sequence shown here is derived from an EMBL/GenBank/DDBJ whole genome shotgun (WGS) entry which is preliminary data.</text>
</comment>
<gene>
    <name evidence="2" type="ORF">SLS59_002591</name>
</gene>
<accession>A0ABR3RR28</accession>
<keyword evidence="3" id="KW-1185">Reference proteome</keyword>
<evidence type="ECO:0000256" key="1">
    <source>
        <dbReference type="SAM" id="MobiDB-lite"/>
    </source>
</evidence>
<feature type="region of interest" description="Disordered" evidence="1">
    <location>
        <begin position="1"/>
        <end position="132"/>
    </location>
</feature>
<organism evidence="2 3">
    <name type="scientific">Nothophoma quercina</name>
    <dbReference type="NCBI Taxonomy" id="749835"/>
    <lineage>
        <taxon>Eukaryota</taxon>
        <taxon>Fungi</taxon>
        <taxon>Dikarya</taxon>
        <taxon>Ascomycota</taxon>
        <taxon>Pezizomycotina</taxon>
        <taxon>Dothideomycetes</taxon>
        <taxon>Pleosporomycetidae</taxon>
        <taxon>Pleosporales</taxon>
        <taxon>Pleosporineae</taxon>
        <taxon>Didymellaceae</taxon>
        <taxon>Nothophoma</taxon>
    </lineage>
</organism>
<proteinExistence type="predicted"/>
<dbReference type="Proteomes" id="UP001521222">
    <property type="component" value="Unassembled WGS sequence"/>
</dbReference>
<dbReference type="EMBL" id="JAKIXB020000007">
    <property type="protein sequence ID" value="KAL1606893.1"/>
    <property type="molecule type" value="Genomic_DNA"/>
</dbReference>